<dbReference type="InterPro" id="IPR049945">
    <property type="entry name" value="AAA_22"/>
</dbReference>
<dbReference type="Pfam" id="PF13401">
    <property type="entry name" value="AAA_22"/>
    <property type="match status" value="1"/>
</dbReference>
<feature type="domain" description="ORC1/DEAH AAA+ ATPase" evidence="5">
    <location>
        <begin position="23"/>
        <end position="129"/>
    </location>
</feature>
<keyword evidence="2" id="KW-0235">DNA replication</keyword>
<dbReference type="GO" id="GO:0005524">
    <property type="term" value="F:ATP binding"/>
    <property type="evidence" value="ECO:0007669"/>
    <property type="project" value="UniProtKB-KW"/>
</dbReference>
<dbReference type="Pfam" id="PF22703">
    <property type="entry name" value="Cdc6_lid"/>
    <property type="match status" value="1"/>
</dbReference>
<name>A0A8T8WH85_9EURY</name>
<dbReference type="PANTHER" id="PTHR10763:SF26">
    <property type="entry name" value="CELL DIVISION CONTROL PROTEIN 6 HOMOLOG"/>
    <property type="match status" value="1"/>
</dbReference>
<dbReference type="GO" id="GO:0016887">
    <property type="term" value="F:ATP hydrolysis activity"/>
    <property type="evidence" value="ECO:0007669"/>
    <property type="project" value="InterPro"/>
</dbReference>
<dbReference type="SUPFAM" id="SSF52540">
    <property type="entry name" value="P-loop containing nucleoside triphosphate hydrolases"/>
    <property type="match status" value="1"/>
</dbReference>
<geneLocation type="plasmid" evidence="7 8">
    <name>unnamed1</name>
</geneLocation>
<evidence type="ECO:0000256" key="2">
    <source>
        <dbReference type="ARBA" id="ARBA00022705"/>
    </source>
</evidence>
<evidence type="ECO:0000313" key="7">
    <source>
        <dbReference type="EMBL" id="QZP39205.1"/>
    </source>
</evidence>
<evidence type="ECO:0000256" key="4">
    <source>
        <dbReference type="ARBA" id="ARBA00022840"/>
    </source>
</evidence>
<dbReference type="EMBL" id="CP081959">
    <property type="protein sequence ID" value="QZP39205.1"/>
    <property type="molecule type" value="Genomic_DNA"/>
</dbReference>
<dbReference type="InterPro" id="IPR027417">
    <property type="entry name" value="P-loop_NTPase"/>
</dbReference>
<evidence type="ECO:0000259" key="5">
    <source>
        <dbReference type="Pfam" id="PF13401"/>
    </source>
</evidence>
<feature type="domain" description="Cdc6 AAA+ ATPase-type lid" evidence="6">
    <location>
        <begin position="211"/>
        <end position="268"/>
    </location>
</feature>
<evidence type="ECO:0000313" key="8">
    <source>
        <dbReference type="Proteomes" id="UP000826254"/>
    </source>
</evidence>
<dbReference type="KEGG" id="hmp:K6T50_16220"/>
<dbReference type="GO" id="GO:0006260">
    <property type="term" value="P:DNA replication"/>
    <property type="evidence" value="ECO:0007669"/>
    <property type="project" value="UniProtKB-KW"/>
</dbReference>
<proteinExistence type="inferred from homology"/>
<keyword evidence="8" id="KW-1185">Reference proteome</keyword>
<keyword evidence="4" id="KW-0067">ATP-binding</keyword>
<evidence type="ECO:0000259" key="6">
    <source>
        <dbReference type="Pfam" id="PF22703"/>
    </source>
</evidence>
<dbReference type="Gene3D" id="1.10.8.60">
    <property type="match status" value="1"/>
</dbReference>
<evidence type="ECO:0000256" key="1">
    <source>
        <dbReference type="ARBA" id="ARBA00006184"/>
    </source>
</evidence>
<protein>
    <submittedName>
        <fullName evidence="7">AAA family ATPase</fullName>
    </submittedName>
</protein>
<accession>A0A8T8WH85</accession>
<evidence type="ECO:0000256" key="3">
    <source>
        <dbReference type="ARBA" id="ARBA00022741"/>
    </source>
</evidence>
<keyword evidence="3" id="KW-0547">Nucleotide-binding</keyword>
<sequence length="399" mass="44853">MPEREEELSDLKKKLRPAVLGGTPSHGIIFGSSGQGKTLSIRLMTELTKDACEEEQIDFTTIWVDCEGAGSSHAAIGRLINSSREKQGKVGNEDPIGHHQVTLFNRASRELREIGGTIVVVLDGVEDFEGYDYILYALSEFGGGGVRVGVLVTSTDFGYRGKISAGTKSRIGPFNIHFDRYRARDIENIIKRRCVAGLQKTGFEQPETYDGFHSEYITDDAINLCATHASSEKGDARRAIMILKRAVAHVDNHFKRDTIRREDIDRAIEQIEKEITIKNIIQKPTPVQFTLLCLVKNSLDGCEWVRTAHIKSQWDSDVTLWREGVVHRTIHSYLKRLEASQLVDKEYRSSGSDSSSDYWKLTEPVELVLESIKTTNDPASKYASKIIDSYEISIENERL</sequence>
<comment type="similarity">
    <text evidence="1">Belongs to the CDC6/cdc18 family.</text>
</comment>
<organism evidence="7 8">
    <name type="scientific">Halobaculum magnesiiphilum</name>
    <dbReference type="NCBI Taxonomy" id="1017351"/>
    <lineage>
        <taxon>Archaea</taxon>
        <taxon>Methanobacteriati</taxon>
        <taxon>Methanobacteriota</taxon>
        <taxon>Stenosarchaea group</taxon>
        <taxon>Halobacteria</taxon>
        <taxon>Halobacteriales</taxon>
        <taxon>Haloferacaceae</taxon>
        <taxon>Halobaculum</taxon>
    </lineage>
</organism>
<dbReference type="InterPro" id="IPR050311">
    <property type="entry name" value="ORC1/CDC6"/>
</dbReference>
<dbReference type="Proteomes" id="UP000826254">
    <property type="component" value="Plasmid unnamed1"/>
</dbReference>
<reference evidence="7 8" key="1">
    <citation type="journal article" date="2021" name="Int. J. Syst. Evol. Microbiol.">
        <title>Halobaculum halophilum sp. nov. and Halobaculum salinum sp. nov., isolated from salt lake and saline soil.</title>
        <authorList>
            <person name="Cui H.L."/>
            <person name="Shi X.W."/>
            <person name="Yin X.M."/>
            <person name="Yang X.Y."/>
            <person name="Hou J."/>
            <person name="Zhu L."/>
        </authorList>
    </citation>
    <scope>NUCLEOTIDE SEQUENCE [LARGE SCALE GENOMIC DNA]</scope>
    <source>
        <strain evidence="7 8">NBRC 109044</strain>
    </source>
</reference>
<keyword evidence="7" id="KW-0614">Plasmid</keyword>
<dbReference type="InterPro" id="IPR055237">
    <property type="entry name" value="Cdc6_lid"/>
</dbReference>
<dbReference type="PANTHER" id="PTHR10763">
    <property type="entry name" value="CELL DIVISION CONTROL PROTEIN 6-RELATED"/>
    <property type="match status" value="1"/>
</dbReference>
<gene>
    <name evidence="7" type="ORF">K6T50_16220</name>
</gene>
<dbReference type="AlphaFoldDB" id="A0A8T8WH85"/>
<dbReference type="Gene3D" id="3.40.50.300">
    <property type="entry name" value="P-loop containing nucleotide triphosphate hydrolases"/>
    <property type="match status" value="1"/>
</dbReference>